<reference evidence="3" key="1">
    <citation type="journal article" date="2012" name="Nat. Genet.">
        <title>Lifestyle transitions in plant pathogenic Colletotrichum fungi deciphered by genome and transcriptome analyses.</title>
        <authorList>
            <person name="O'Connell R.J."/>
            <person name="Thon M.R."/>
            <person name="Hacquard S."/>
            <person name="Amyotte S.G."/>
            <person name="Kleemann J."/>
            <person name="Torres M.F."/>
            <person name="Damm U."/>
            <person name="Buiate E.A."/>
            <person name="Epstein L."/>
            <person name="Alkan N."/>
            <person name="Altmueller J."/>
            <person name="Alvarado-Balderrama L."/>
            <person name="Bauser C.A."/>
            <person name="Becker C."/>
            <person name="Birren B.W."/>
            <person name="Chen Z."/>
            <person name="Choi J."/>
            <person name="Crouch J.A."/>
            <person name="Duvick J.P."/>
            <person name="Farman M.A."/>
            <person name="Gan P."/>
            <person name="Heiman D."/>
            <person name="Henrissat B."/>
            <person name="Howard R.J."/>
            <person name="Kabbage M."/>
            <person name="Koch C."/>
            <person name="Kracher B."/>
            <person name="Kubo Y."/>
            <person name="Law A.D."/>
            <person name="Lebrun M.-H."/>
            <person name="Lee Y.-H."/>
            <person name="Miyara I."/>
            <person name="Moore N."/>
            <person name="Neumann U."/>
            <person name="Nordstroem K."/>
            <person name="Panaccione D.G."/>
            <person name="Panstruga R."/>
            <person name="Place M."/>
            <person name="Proctor R.H."/>
            <person name="Prusky D."/>
            <person name="Rech G."/>
            <person name="Reinhardt R."/>
            <person name="Rollins J.A."/>
            <person name="Rounsley S."/>
            <person name="Schardl C.L."/>
            <person name="Schwartz D.C."/>
            <person name="Shenoy N."/>
            <person name="Shirasu K."/>
            <person name="Sikhakolli U.R."/>
            <person name="Stueber K."/>
            <person name="Sukno S.A."/>
            <person name="Sweigard J.A."/>
            <person name="Takano Y."/>
            <person name="Takahara H."/>
            <person name="Trail F."/>
            <person name="van der Does H.C."/>
            <person name="Voll L.M."/>
            <person name="Will I."/>
            <person name="Young S."/>
            <person name="Zeng Q."/>
            <person name="Zhang J."/>
            <person name="Zhou S."/>
            <person name="Dickman M.B."/>
            <person name="Schulze-Lefert P."/>
            <person name="Ver Loren van Themaat E."/>
            <person name="Ma L.-J."/>
            <person name="Vaillancourt L.J."/>
        </authorList>
    </citation>
    <scope>NUCLEOTIDE SEQUENCE [LARGE SCALE GENOMIC DNA]</scope>
    <source>
        <strain evidence="3">IMI 349063</strain>
    </source>
</reference>
<evidence type="ECO:0000313" key="2">
    <source>
        <dbReference type="EMBL" id="CCF40643.1"/>
    </source>
</evidence>
<name>H1VK90_COLHI</name>
<dbReference type="AlphaFoldDB" id="H1VK90"/>
<dbReference type="VEuPathDB" id="FungiDB:CH63R_01576"/>
<keyword evidence="1" id="KW-0732">Signal</keyword>
<feature type="chain" id="PRO_5003555379" evidence="1">
    <location>
        <begin position="20"/>
        <end position="86"/>
    </location>
</feature>
<organism evidence="2 3">
    <name type="scientific">Colletotrichum higginsianum (strain IMI 349063)</name>
    <name type="common">Crucifer anthracnose fungus</name>
    <dbReference type="NCBI Taxonomy" id="759273"/>
    <lineage>
        <taxon>Eukaryota</taxon>
        <taxon>Fungi</taxon>
        <taxon>Dikarya</taxon>
        <taxon>Ascomycota</taxon>
        <taxon>Pezizomycotina</taxon>
        <taxon>Sordariomycetes</taxon>
        <taxon>Hypocreomycetidae</taxon>
        <taxon>Glomerellales</taxon>
        <taxon>Glomerellaceae</taxon>
        <taxon>Colletotrichum</taxon>
        <taxon>Colletotrichum destructivum species complex</taxon>
    </lineage>
</organism>
<dbReference type="HOGENOM" id="CLU_2497765_0_0_1"/>
<protein>
    <submittedName>
        <fullName evidence="2">Uncharacterized protein</fullName>
    </submittedName>
</protein>
<sequence length="86" mass="8495">MARFTAAAAFAALLTTASASLVARQTAAATTSAAAAGPDPTAISQCSVSSSTQICKAGTTEFRVVSTPTGTLPSSYTGCHKHATDT</sequence>
<dbReference type="EMBL" id="CACQ02004208">
    <property type="protein sequence ID" value="CCF40643.1"/>
    <property type="molecule type" value="Genomic_DNA"/>
</dbReference>
<evidence type="ECO:0000256" key="1">
    <source>
        <dbReference type="SAM" id="SignalP"/>
    </source>
</evidence>
<dbReference type="STRING" id="759273.H1VK90"/>
<evidence type="ECO:0000313" key="3">
    <source>
        <dbReference type="Proteomes" id="UP000007174"/>
    </source>
</evidence>
<gene>
    <name evidence="2" type="ORF">CH063_11161</name>
</gene>
<dbReference type="Proteomes" id="UP000007174">
    <property type="component" value="Unassembled WGS sequence"/>
</dbReference>
<feature type="signal peptide" evidence="1">
    <location>
        <begin position="1"/>
        <end position="19"/>
    </location>
</feature>
<proteinExistence type="predicted"/>
<accession>H1VK90</accession>
<dbReference type="eggNOG" id="KOG1558">
    <property type="taxonomic scope" value="Eukaryota"/>
</dbReference>